<dbReference type="InterPro" id="IPR001264">
    <property type="entry name" value="Glyco_trans_51"/>
</dbReference>
<dbReference type="RefSeq" id="WP_051155526.1">
    <property type="nucleotide sequence ID" value="NZ_BRLH01000001.1"/>
</dbReference>
<dbReference type="Proteomes" id="UP001058124">
    <property type="component" value="Unassembled WGS sequence"/>
</dbReference>
<feature type="domain" description="Glycosyl transferase family 51" evidence="2">
    <location>
        <begin position="88"/>
        <end position="173"/>
    </location>
</feature>
<evidence type="ECO:0000259" key="2">
    <source>
        <dbReference type="Pfam" id="PF00912"/>
    </source>
</evidence>
<dbReference type="Pfam" id="PF00912">
    <property type="entry name" value="Transgly"/>
    <property type="match status" value="1"/>
</dbReference>
<proteinExistence type="predicted"/>
<keyword evidence="1" id="KW-1133">Transmembrane helix</keyword>
<evidence type="ECO:0000313" key="4">
    <source>
        <dbReference type="Proteomes" id="UP001058124"/>
    </source>
</evidence>
<sequence>MEWLLGSLRLLGAVLIWGFHQMAALICAVYLCMTAYYWLEIRPVVQTSLASAQPYLSDEPVMKALRETAIKITGNSLGYIVRVIKPPAKKHLYRHLEAVVWTYWLSALYDDDSLYSMTLAKAYFGQDAQGNAVYGAREAAEKLFHTTLEKTSCEQQVQMVVMLKAPSLYKPGSERLVKGSQRFMSLCAL</sequence>
<name>A0AAV5N0A8_9GAMM</name>
<keyword evidence="1" id="KW-0472">Membrane</keyword>
<dbReference type="Gene3D" id="1.10.3810.10">
    <property type="entry name" value="Biosynthetic peptidoglycan transglycosylase-like"/>
    <property type="match status" value="1"/>
</dbReference>
<organism evidence="3 4">
    <name type="scientific">Leminorella grimontii</name>
    <dbReference type="NCBI Taxonomy" id="82981"/>
    <lineage>
        <taxon>Bacteria</taxon>
        <taxon>Pseudomonadati</taxon>
        <taxon>Pseudomonadota</taxon>
        <taxon>Gammaproteobacteria</taxon>
        <taxon>Enterobacterales</taxon>
        <taxon>Budviciaceae</taxon>
        <taxon>Leminorella</taxon>
    </lineage>
</organism>
<keyword evidence="1" id="KW-0812">Transmembrane</keyword>
<comment type="caution">
    <text evidence="3">The sequence shown here is derived from an EMBL/GenBank/DDBJ whole genome shotgun (WGS) entry which is preliminary data.</text>
</comment>
<evidence type="ECO:0000313" key="3">
    <source>
        <dbReference type="EMBL" id="GKX54479.1"/>
    </source>
</evidence>
<protein>
    <recommendedName>
        <fullName evidence="2">Glycosyl transferase family 51 domain-containing protein</fullName>
    </recommendedName>
</protein>
<evidence type="ECO:0000256" key="1">
    <source>
        <dbReference type="SAM" id="Phobius"/>
    </source>
</evidence>
<dbReference type="InterPro" id="IPR036950">
    <property type="entry name" value="PBP_transglycosylase"/>
</dbReference>
<dbReference type="AlphaFoldDB" id="A0AAV5N0A8"/>
<dbReference type="EMBL" id="BRLH01000001">
    <property type="protein sequence ID" value="GKX54479.1"/>
    <property type="molecule type" value="Genomic_DNA"/>
</dbReference>
<feature type="transmembrane region" description="Helical" evidence="1">
    <location>
        <begin position="12"/>
        <end position="39"/>
    </location>
</feature>
<keyword evidence="4" id="KW-1185">Reference proteome</keyword>
<reference evidence="3" key="1">
    <citation type="submission" date="2022-06" db="EMBL/GenBank/DDBJ databases">
        <title>Draft genome sequences of Leminorella grimontii str. JCM5902.</title>
        <authorList>
            <person name="Wakabayashi Y."/>
            <person name="Kojima K."/>
        </authorList>
    </citation>
    <scope>NUCLEOTIDE SEQUENCE</scope>
    <source>
        <strain evidence="3">JCM 5902</strain>
    </source>
</reference>
<gene>
    <name evidence="3" type="ORF">SOASR030_05910</name>
</gene>
<accession>A0AAV5N0A8</accession>
<dbReference type="InterPro" id="IPR023346">
    <property type="entry name" value="Lysozyme-like_dom_sf"/>
</dbReference>
<dbReference type="SUPFAM" id="SSF53955">
    <property type="entry name" value="Lysozyme-like"/>
    <property type="match status" value="1"/>
</dbReference>